<evidence type="ECO:0000313" key="2">
    <source>
        <dbReference type="EMBL" id="ORZ12476.1"/>
    </source>
</evidence>
<accession>A0A1Y2GKG5</accession>
<feature type="domain" description="NAD(P)-binding" evidence="1">
    <location>
        <begin position="7"/>
        <end position="229"/>
    </location>
</feature>
<reference evidence="2 3" key="1">
    <citation type="submission" date="2016-07" db="EMBL/GenBank/DDBJ databases">
        <title>Pervasive Adenine N6-methylation of Active Genes in Fungi.</title>
        <authorList>
            <consortium name="DOE Joint Genome Institute"/>
            <person name="Mondo S.J."/>
            <person name="Dannebaum R.O."/>
            <person name="Kuo R.C."/>
            <person name="Labutti K."/>
            <person name="Haridas S."/>
            <person name="Kuo A."/>
            <person name="Salamov A."/>
            <person name="Ahrendt S.R."/>
            <person name="Lipzen A."/>
            <person name="Sullivan W."/>
            <person name="Andreopoulos W.B."/>
            <person name="Clum A."/>
            <person name="Lindquist E."/>
            <person name="Daum C."/>
            <person name="Ramamoorthy G.K."/>
            <person name="Gryganskyi A."/>
            <person name="Culley D."/>
            <person name="Magnuson J.K."/>
            <person name="James T.Y."/>
            <person name="O'Malley M.A."/>
            <person name="Stajich J.E."/>
            <person name="Spatafora J.W."/>
            <person name="Visel A."/>
            <person name="Grigoriev I.V."/>
        </authorList>
    </citation>
    <scope>NUCLEOTIDE SEQUENCE [LARGE SCALE GENOMIC DNA]</scope>
    <source>
        <strain evidence="2 3">NRRL 3116</strain>
    </source>
</reference>
<dbReference type="PANTHER" id="PTHR15020:SF11">
    <property type="entry name" value="OS06G0360300 PROTEIN"/>
    <property type="match status" value="1"/>
</dbReference>
<dbReference type="OrthoDB" id="10254221at2759"/>
<dbReference type="InParanoid" id="A0A1Y2GKG5"/>
<name>A0A1Y2GKG5_9FUNG</name>
<proteinExistence type="predicted"/>
<dbReference type="RefSeq" id="XP_021880095.1">
    <property type="nucleotide sequence ID" value="XM_022027893.1"/>
</dbReference>
<evidence type="ECO:0000259" key="1">
    <source>
        <dbReference type="Pfam" id="PF13460"/>
    </source>
</evidence>
<dbReference type="PANTHER" id="PTHR15020">
    <property type="entry name" value="FLAVIN REDUCTASE-RELATED"/>
    <property type="match status" value="1"/>
</dbReference>
<dbReference type="Proteomes" id="UP000193648">
    <property type="component" value="Unassembled WGS sequence"/>
</dbReference>
<protein>
    <recommendedName>
        <fullName evidence="1">NAD(P)-binding domain-containing protein</fullName>
    </recommendedName>
</protein>
<keyword evidence="3" id="KW-1185">Reference proteome</keyword>
<dbReference type="InterPro" id="IPR036291">
    <property type="entry name" value="NAD(P)-bd_dom_sf"/>
</dbReference>
<comment type="caution">
    <text evidence="2">The sequence shown here is derived from an EMBL/GenBank/DDBJ whole genome shotgun (WGS) entry which is preliminary data.</text>
</comment>
<dbReference type="SUPFAM" id="SSF51735">
    <property type="entry name" value="NAD(P)-binding Rossmann-fold domains"/>
    <property type="match status" value="1"/>
</dbReference>
<dbReference type="AlphaFoldDB" id="A0A1Y2GKG5"/>
<dbReference type="Gene3D" id="3.40.50.720">
    <property type="entry name" value="NAD(P)-binding Rossmann-like Domain"/>
    <property type="match status" value="1"/>
</dbReference>
<dbReference type="Pfam" id="PF13460">
    <property type="entry name" value="NAD_binding_10"/>
    <property type="match status" value="1"/>
</dbReference>
<dbReference type="STRING" id="64571.A0A1Y2GKG5"/>
<organism evidence="2 3">
    <name type="scientific">Lobosporangium transversale</name>
    <dbReference type="NCBI Taxonomy" id="64571"/>
    <lineage>
        <taxon>Eukaryota</taxon>
        <taxon>Fungi</taxon>
        <taxon>Fungi incertae sedis</taxon>
        <taxon>Mucoromycota</taxon>
        <taxon>Mortierellomycotina</taxon>
        <taxon>Mortierellomycetes</taxon>
        <taxon>Mortierellales</taxon>
        <taxon>Mortierellaceae</taxon>
        <taxon>Lobosporangium</taxon>
    </lineage>
</organism>
<dbReference type="EMBL" id="MCFF01000025">
    <property type="protein sequence ID" value="ORZ12476.1"/>
    <property type="molecule type" value="Genomic_DNA"/>
</dbReference>
<dbReference type="InterPro" id="IPR016040">
    <property type="entry name" value="NAD(P)-bd_dom"/>
</dbReference>
<gene>
    <name evidence="2" type="ORF">BCR41DRAFT_387412</name>
</gene>
<dbReference type="GeneID" id="33569736"/>
<sequence>MRVLVIGGSGRIGQRVVKQLLGRGIEVRAIVRVTSSLPDTVSSDPKLAVVQASLLDMTVDDLATHVQDCDAVVCTLGHNMDYKNIPLLGIWASPRDLVTRATKMICDAIIKVKPVTPIRFVLLNTVGVMNPDGTDRHIRGKLENGLVTFMKTTVPPYADSVRSAEYISQQVGTNQTQWLEWSVVRPDGFIDGEVSEYTIEDSIRHPFYEAEKVTMSNIAHFMCELIESPAIWEKWKFKMPIIFDTNQPLKK</sequence>
<evidence type="ECO:0000313" key="3">
    <source>
        <dbReference type="Proteomes" id="UP000193648"/>
    </source>
</evidence>